<organism evidence="2 3">
    <name type="scientific">Archangium minus</name>
    <dbReference type="NCBI Taxonomy" id="83450"/>
    <lineage>
        <taxon>Bacteria</taxon>
        <taxon>Pseudomonadati</taxon>
        <taxon>Myxococcota</taxon>
        <taxon>Myxococcia</taxon>
        <taxon>Myxococcales</taxon>
        <taxon>Cystobacterineae</taxon>
        <taxon>Archangiaceae</taxon>
        <taxon>Archangium</taxon>
    </lineage>
</organism>
<dbReference type="RefSeq" id="WP_395821581.1">
    <property type="nucleotide sequence ID" value="NZ_CP043494.1"/>
</dbReference>
<protein>
    <submittedName>
        <fullName evidence="2">DUF2381 family protein</fullName>
    </submittedName>
</protein>
<proteinExistence type="predicted"/>
<evidence type="ECO:0000313" key="2">
    <source>
        <dbReference type="EMBL" id="WNG45868.1"/>
    </source>
</evidence>
<feature type="signal peptide" evidence="1">
    <location>
        <begin position="1"/>
        <end position="21"/>
    </location>
</feature>
<dbReference type="InterPro" id="IPR011754">
    <property type="entry name" value="Mxa_paralog_2268"/>
</dbReference>
<gene>
    <name evidence="2" type="ORF">F0U60_18440</name>
</gene>
<dbReference type="Pfam" id="PF09544">
    <property type="entry name" value="DUF2381"/>
    <property type="match status" value="1"/>
</dbReference>
<evidence type="ECO:0000313" key="3">
    <source>
        <dbReference type="Proteomes" id="UP001611383"/>
    </source>
</evidence>
<keyword evidence="3" id="KW-1185">Reference proteome</keyword>
<evidence type="ECO:0000256" key="1">
    <source>
        <dbReference type="SAM" id="SignalP"/>
    </source>
</evidence>
<name>A0ABY9WRI2_9BACT</name>
<dbReference type="Proteomes" id="UP001611383">
    <property type="component" value="Chromosome"/>
</dbReference>
<dbReference type="EMBL" id="CP043494">
    <property type="protein sequence ID" value="WNG45868.1"/>
    <property type="molecule type" value="Genomic_DNA"/>
</dbReference>
<dbReference type="NCBIfam" id="TIGR02268">
    <property type="entry name" value="Myxococcus xanthus paralogous family TIGR02268"/>
    <property type="match status" value="1"/>
</dbReference>
<feature type="chain" id="PRO_5047470943" evidence="1">
    <location>
        <begin position="22"/>
        <end position="305"/>
    </location>
</feature>
<reference evidence="2 3" key="1">
    <citation type="submission" date="2019-08" db="EMBL/GenBank/DDBJ databases">
        <title>Archangium and Cystobacter genomes.</title>
        <authorList>
            <person name="Chen I.-C.K."/>
            <person name="Wielgoss S."/>
        </authorList>
    </citation>
    <scope>NUCLEOTIDE SEQUENCE [LARGE SCALE GENOMIC DNA]</scope>
    <source>
        <strain evidence="2 3">Cbm 6</strain>
    </source>
</reference>
<keyword evidence="1" id="KW-0732">Signal</keyword>
<accession>A0ABY9WRI2</accession>
<sequence length="305" mass="33007">MPVLFATAVPLFVLLAGSAPAQPSTPSGTSGVARRTIVLGAVGQRAVPELRISPDILTALLFGSPLRLAGVELEEQGLFSRKTVLEDALLLVPSNSLNAGRILKLKVRFVDGAVPASADFLLVVDSLQAERQVNVEFQQPIADTCWQAVEEERAKTQERRAGLEWMRKRPDGLTGLLANGQLDDKGVTARRASRGKDFTQRPSEPLLISEAMSYRARGLVAVELNVKNLSPRPWTAAGAHLVGEGGVRLKVLRIWPLEPILPGSERQRVVVDAEATETEARGRFTLSLWQDGEPASVVVEGVMFP</sequence>